<dbReference type="EMBL" id="CABFNO020001268">
    <property type="protein sequence ID" value="CAG9975602.1"/>
    <property type="molecule type" value="Genomic_DNA"/>
</dbReference>
<dbReference type="SMART" id="SM00248">
    <property type="entry name" value="ANK"/>
    <property type="match status" value="5"/>
</dbReference>
<dbReference type="PANTHER" id="PTHR24180">
    <property type="entry name" value="CYCLIN-DEPENDENT KINASE INHIBITOR 2C-RELATED"/>
    <property type="match status" value="1"/>
</dbReference>
<dbReference type="PANTHER" id="PTHR24180:SF45">
    <property type="entry name" value="POLY [ADP-RIBOSE] POLYMERASE TANKYRASE"/>
    <property type="match status" value="1"/>
</dbReference>
<keyword evidence="5" id="KW-1185">Reference proteome</keyword>
<dbReference type="Proteomes" id="UP000754883">
    <property type="component" value="Unassembled WGS sequence"/>
</dbReference>
<dbReference type="PROSITE" id="PS50088">
    <property type="entry name" value="ANK_REPEAT"/>
    <property type="match status" value="2"/>
</dbReference>
<proteinExistence type="predicted"/>
<evidence type="ECO:0008006" key="6">
    <source>
        <dbReference type="Google" id="ProtNLM"/>
    </source>
</evidence>
<dbReference type="Pfam" id="PF12796">
    <property type="entry name" value="Ank_2"/>
    <property type="match status" value="2"/>
</dbReference>
<dbReference type="AlphaFoldDB" id="A0A9N9U255"/>
<comment type="caution">
    <text evidence="4">The sequence shown here is derived from an EMBL/GenBank/DDBJ whole genome shotgun (WGS) entry which is preliminary data.</text>
</comment>
<evidence type="ECO:0000313" key="5">
    <source>
        <dbReference type="Proteomes" id="UP000754883"/>
    </source>
</evidence>
<feature type="repeat" description="ANK" evidence="3">
    <location>
        <begin position="93"/>
        <end position="125"/>
    </location>
</feature>
<dbReference type="InterPro" id="IPR051637">
    <property type="entry name" value="Ank_repeat_dom-contain_49"/>
</dbReference>
<evidence type="ECO:0000256" key="2">
    <source>
        <dbReference type="ARBA" id="ARBA00023043"/>
    </source>
</evidence>
<dbReference type="Gene3D" id="1.25.40.20">
    <property type="entry name" value="Ankyrin repeat-containing domain"/>
    <property type="match status" value="3"/>
</dbReference>
<keyword evidence="1" id="KW-0677">Repeat</keyword>
<evidence type="ECO:0000256" key="1">
    <source>
        <dbReference type="ARBA" id="ARBA00022737"/>
    </source>
</evidence>
<reference evidence="4" key="1">
    <citation type="submission" date="2021-10" db="EMBL/GenBank/DDBJ databases">
        <authorList>
            <person name="Piombo E."/>
        </authorList>
    </citation>
    <scope>NUCLEOTIDE SEQUENCE</scope>
</reference>
<keyword evidence="2 3" id="KW-0040">ANK repeat</keyword>
<evidence type="ECO:0000256" key="3">
    <source>
        <dbReference type="PROSITE-ProRule" id="PRU00023"/>
    </source>
</evidence>
<dbReference type="SUPFAM" id="SSF48403">
    <property type="entry name" value="Ankyrin repeat"/>
    <property type="match status" value="2"/>
</dbReference>
<dbReference type="OrthoDB" id="823504at2759"/>
<protein>
    <recommendedName>
        <fullName evidence="6">Ankyrin repeat protein</fullName>
    </recommendedName>
</protein>
<sequence length="679" mass="76832">MEWATQYGLQGTAQAVMDVTPDLCQVRHAGDAIRHRHYELAEKLLQWEKINTEVRSGVSQHSPIFAAVAMNHASLIERITELQGMKPEVSDYDGKTVLHHACENGHLELVYRFLKGGADPMLKSDIGRNNLTALDMAISHDSASARVAMVKAILSRKPALTEPHAYMRRIAKYDRLDVLNIFIEQGRFVERSSENWRMTLRTMLSSMAIDTFPKILELCPEEHFTDDLIANLLKNACYPNREKNTRKTRCIKLKISKLLMEHVRTLRDGDLSSLIYETLKESIIKSIKDDNVPMANYILSFTGLLETEQLPSDYFLQATHYYNPQSSEMLSVMIKHGFDVNQATGRSTHFMHALTCLKETGVTVGVVKAMIPMIKDIDQRNPDGDETALMHWLCPSYYTEQIGEALTLEITKLLLDNGASLSSRNEHKLTPLHMATMYCYPSVVKLLVDRGAEVSAKDDWGQTALHRATRSICRDPGVGFYDYPKQLSNAVDKIEILLNAEADPRAKSTDGTVALSPLDYAWHRHASLRRMVEVYTASAEKGGYPVDILNFLRQARHLLTSCAYEMCDKRPQGDEVKIEELKMSFELLLGYGFDINEHDARGKSYLDISLINASSRQYHDEDAPSTEEESWLLMYFLSKGADINAMNDSGKTILDRTQRVRLRNLLTKHGALPGSQVRN</sequence>
<feature type="repeat" description="ANK" evidence="3">
    <location>
        <begin position="427"/>
        <end position="459"/>
    </location>
</feature>
<gene>
    <name evidence="4" type="ORF">CBYS24578_00013064</name>
</gene>
<evidence type="ECO:0000313" key="4">
    <source>
        <dbReference type="EMBL" id="CAG9975602.1"/>
    </source>
</evidence>
<dbReference type="PROSITE" id="PS50297">
    <property type="entry name" value="ANK_REP_REGION"/>
    <property type="match status" value="2"/>
</dbReference>
<accession>A0A9N9U255</accession>
<dbReference type="InterPro" id="IPR002110">
    <property type="entry name" value="Ankyrin_rpt"/>
</dbReference>
<dbReference type="InterPro" id="IPR036770">
    <property type="entry name" value="Ankyrin_rpt-contain_sf"/>
</dbReference>
<name>A0A9N9U255_9HYPO</name>
<dbReference type="PRINTS" id="PR01415">
    <property type="entry name" value="ANKYRIN"/>
</dbReference>
<organism evidence="4 5">
    <name type="scientific">Clonostachys byssicola</name>
    <dbReference type="NCBI Taxonomy" id="160290"/>
    <lineage>
        <taxon>Eukaryota</taxon>
        <taxon>Fungi</taxon>
        <taxon>Dikarya</taxon>
        <taxon>Ascomycota</taxon>
        <taxon>Pezizomycotina</taxon>
        <taxon>Sordariomycetes</taxon>
        <taxon>Hypocreomycetidae</taxon>
        <taxon>Hypocreales</taxon>
        <taxon>Bionectriaceae</taxon>
        <taxon>Clonostachys</taxon>
    </lineage>
</organism>